<dbReference type="SUPFAM" id="SSF56935">
    <property type="entry name" value="Porins"/>
    <property type="match status" value="1"/>
</dbReference>
<feature type="domain" description="Porin" evidence="12">
    <location>
        <begin position="16"/>
        <end position="364"/>
    </location>
</feature>
<dbReference type="CDD" id="cd00342">
    <property type="entry name" value="gram_neg_porins"/>
    <property type="match status" value="1"/>
</dbReference>
<protein>
    <submittedName>
        <fullName evidence="13">Porin</fullName>
    </submittedName>
</protein>
<dbReference type="PANTHER" id="PTHR34501:SF9">
    <property type="entry name" value="MAJOR OUTER MEMBRANE PROTEIN P.IA"/>
    <property type="match status" value="1"/>
</dbReference>
<keyword evidence="10" id="KW-0998">Cell outer membrane</keyword>
<keyword evidence="8" id="KW-0626">Porin</keyword>
<evidence type="ECO:0000256" key="10">
    <source>
        <dbReference type="ARBA" id="ARBA00023237"/>
    </source>
</evidence>
<dbReference type="RefSeq" id="WP_382202536.1">
    <property type="nucleotide sequence ID" value="NZ_JBHTBZ010000048.1"/>
</dbReference>
<evidence type="ECO:0000256" key="8">
    <source>
        <dbReference type="ARBA" id="ARBA00023114"/>
    </source>
</evidence>
<dbReference type="Gene3D" id="2.40.160.10">
    <property type="entry name" value="Porin"/>
    <property type="match status" value="1"/>
</dbReference>
<feature type="chain" id="PRO_5047226288" evidence="11">
    <location>
        <begin position="21"/>
        <end position="390"/>
    </location>
</feature>
<keyword evidence="9" id="KW-0472">Membrane</keyword>
<evidence type="ECO:0000256" key="7">
    <source>
        <dbReference type="ARBA" id="ARBA00023065"/>
    </source>
</evidence>
<evidence type="ECO:0000313" key="14">
    <source>
        <dbReference type="Proteomes" id="UP001596457"/>
    </source>
</evidence>
<comment type="caution">
    <text evidence="13">The sequence shown here is derived from an EMBL/GenBank/DDBJ whole genome shotgun (WGS) entry which is preliminary data.</text>
</comment>
<evidence type="ECO:0000313" key="13">
    <source>
        <dbReference type="EMBL" id="MFC7461934.1"/>
    </source>
</evidence>
<dbReference type="PANTHER" id="PTHR34501">
    <property type="entry name" value="PROTEIN YDDL-RELATED"/>
    <property type="match status" value="1"/>
</dbReference>
<feature type="signal peptide" evidence="11">
    <location>
        <begin position="1"/>
        <end position="20"/>
    </location>
</feature>
<reference evidence="14" key="1">
    <citation type="journal article" date="2019" name="Int. J. Syst. Evol. Microbiol.">
        <title>The Global Catalogue of Microorganisms (GCM) 10K type strain sequencing project: providing services to taxonomists for standard genome sequencing and annotation.</title>
        <authorList>
            <consortium name="The Broad Institute Genomics Platform"/>
            <consortium name="The Broad Institute Genome Sequencing Center for Infectious Disease"/>
            <person name="Wu L."/>
            <person name="Ma J."/>
        </authorList>
    </citation>
    <scope>NUCLEOTIDE SEQUENCE [LARGE SCALE GENOMIC DNA]</scope>
    <source>
        <strain evidence="14">CCUG 53903</strain>
    </source>
</reference>
<keyword evidence="7" id="KW-0406">Ion transport</keyword>
<evidence type="ECO:0000256" key="5">
    <source>
        <dbReference type="ARBA" id="ARBA00022692"/>
    </source>
</evidence>
<keyword evidence="14" id="KW-1185">Reference proteome</keyword>
<name>A0ABW2SFC5_9BURK</name>
<accession>A0ABW2SFC5</accession>
<keyword evidence="6 11" id="KW-0732">Signal</keyword>
<dbReference type="Pfam" id="PF13609">
    <property type="entry name" value="Porin_4"/>
    <property type="match status" value="1"/>
</dbReference>
<evidence type="ECO:0000256" key="4">
    <source>
        <dbReference type="ARBA" id="ARBA00022452"/>
    </source>
</evidence>
<dbReference type="PRINTS" id="PR00184">
    <property type="entry name" value="NEISSPPORIN"/>
</dbReference>
<evidence type="ECO:0000256" key="9">
    <source>
        <dbReference type="ARBA" id="ARBA00023136"/>
    </source>
</evidence>
<comment type="subcellular location">
    <subcellularLocation>
        <location evidence="1">Cell outer membrane</location>
        <topology evidence="1">Multi-pass membrane protein</topology>
    </subcellularLocation>
</comment>
<organism evidence="13 14">
    <name type="scientific">Hydrogenophaga defluvii</name>
    <dbReference type="NCBI Taxonomy" id="249410"/>
    <lineage>
        <taxon>Bacteria</taxon>
        <taxon>Pseudomonadati</taxon>
        <taxon>Pseudomonadota</taxon>
        <taxon>Betaproteobacteria</taxon>
        <taxon>Burkholderiales</taxon>
        <taxon>Comamonadaceae</taxon>
        <taxon>Hydrogenophaga</taxon>
    </lineage>
</organism>
<dbReference type="InterPro" id="IPR023614">
    <property type="entry name" value="Porin_dom_sf"/>
</dbReference>
<dbReference type="InterPro" id="IPR050298">
    <property type="entry name" value="Gram-neg_bact_OMP"/>
</dbReference>
<gene>
    <name evidence="13" type="ORF">ACFQU0_16010</name>
</gene>
<dbReference type="InterPro" id="IPR033900">
    <property type="entry name" value="Gram_neg_porin_domain"/>
</dbReference>
<evidence type="ECO:0000256" key="1">
    <source>
        <dbReference type="ARBA" id="ARBA00004571"/>
    </source>
</evidence>
<dbReference type="EMBL" id="JBHTBZ010000048">
    <property type="protein sequence ID" value="MFC7461934.1"/>
    <property type="molecule type" value="Genomic_DNA"/>
</dbReference>
<keyword evidence="4" id="KW-1134">Transmembrane beta strand</keyword>
<keyword evidence="3" id="KW-0813">Transport</keyword>
<evidence type="ECO:0000256" key="6">
    <source>
        <dbReference type="ARBA" id="ARBA00022729"/>
    </source>
</evidence>
<evidence type="ECO:0000259" key="12">
    <source>
        <dbReference type="Pfam" id="PF13609"/>
    </source>
</evidence>
<evidence type="ECO:0000256" key="11">
    <source>
        <dbReference type="SAM" id="SignalP"/>
    </source>
</evidence>
<proteinExistence type="predicted"/>
<dbReference type="Proteomes" id="UP001596457">
    <property type="component" value="Unassembled WGS sequence"/>
</dbReference>
<evidence type="ECO:0000256" key="2">
    <source>
        <dbReference type="ARBA" id="ARBA00011233"/>
    </source>
</evidence>
<keyword evidence="5" id="KW-0812">Transmembrane</keyword>
<dbReference type="InterPro" id="IPR002299">
    <property type="entry name" value="Porin_Neis"/>
</dbReference>
<comment type="subunit">
    <text evidence="2">Homotrimer.</text>
</comment>
<evidence type="ECO:0000256" key="3">
    <source>
        <dbReference type="ARBA" id="ARBA00022448"/>
    </source>
</evidence>
<sequence length="390" mass="41614">MKRTSVLLACAALNVAPVWAQSSLTLFGVAEAQVGSWRGVVAAPVSPTQPLGATLAGERSTGLIPYGINASRIGFRGMEDLGQGVKVGFVLENQLSLDTGATPARAFHRQANLGVTGPWGQLRLGRVYTPWNDVASNSAVGYGDTYDPYVRTWRIGGPSPLGSQTPTPDGQLTGLAGALGLNNDMNSPQQYTHVRMDKSLRYDAPSWGGITVSAQVGMLDPSGKTVSAQSYALVYDASPWRAGLGYYLQGTLSTYDTATGRHNPAAARRGQLDTVTLALNRDFGGAKLWAMLGQSRYDQFVLSQRAKSREWSVGVTVPWGSSWLLKASVAGSDSPQLQGRDIGVGTELHHLLSKATTAYGAFSVNHYGELLHGQAERKASIFALGLRHMY</sequence>